<dbReference type="EnsemblPlants" id="Kaladp0048s0614.1.v1.1">
    <property type="protein sequence ID" value="Kaladp0048s0614.1.v1.1"/>
    <property type="gene ID" value="Kaladp0048s0614.v1.1"/>
</dbReference>
<keyword evidence="2" id="KW-1185">Reference proteome</keyword>
<dbReference type="AlphaFoldDB" id="A0A7N0TYP0"/>
<reference evidence="1" key="1">
    <citation type="submission" date="2021-01" db="UniProtKB">
        <authorList>
            <consortium name="EnsemblPlants"/>
        </authorList>
    </citation>
    <scope>IDENTIFICATION</scope>
</reference>
<dbReference type="Proteomes" id="UP000594263">
    <property type="component" value="Unplaced"/>
</dbReference>
<dbReference type="Gramene" id="Kaladp0048s0614.1.v1.1">
    <property type="protein sequence ID" value="Kaladp0048s0614.1.v1.1"/>
    <property type="gene ID" value="Kaladp0048s0614.v1.1"/>
</dbReference>
<sequence>MRRMKLAWESTSVPYRSAIDDPLAYAFSPSLAPFDVPLSMSHSLPHQPLAISSLSGRSLFRMMLRHSRFLSTSS</sequence>
<organism evidence="1 2">
    <name type="scientific">Kalanchoe fedtschenkoi</name>
    <name type="common">Lavender scallops</name>
    <name type="synonym">South American air plant</name>
    <dbReference type="NCBI Taxonomy" id="63787"/>
    <lineage>
        <taxon>Eukaryota</taxon>
        <taxon>Viridiplantae</taxon>
        <taxon>Streptophyta</taxon>
        <taxon>Embryophyta</taxon>
        <taxon>Tracheophyta</taxon>
        <taxon>Spermatophyta</taxon>
        <taxon>Magnoliopsida</taxon>
        <taxon>eudicotyledons</taxon>
        <taxon>Gunneridae</taxon>
        <taxon>Pentapetalae</taxon>
        <taxon>Saxifragales</taxon>
        <taxon>Crassulaceae</taxon>
        <taxon>Kalanchoe</taxon>
    </lineage>
</organism>
<proteinExistence type="predicted"/>
<accession>A0A7N0TYP0</accession>
<evidence type="ECO:0000313" key="1">
    <source>
        <dbReference type="EnsemblPlants" id="Kaladp0048s0614.1.v1.1"/>
    </source>
</evidence>
<evidence type="ECO:0000313" key="2">
    <source>
        <dbReference type="Proteomes" id="UP000594263"/>
    </source>
</evidence>
<name>A0A7N0TYP0_KALFE</name>
<protein>
    <submittedName>
        <fullName evidence="1">Uncharacterized protein</fullName>
    </submittedName>
</protein>